<name>A0A9P6EJ58_9AGAR</name>
<reference evidence="1" key="1">
    <citation type="submission" date="2020-11" db="EMBL/GenBank/DDBJ databases">
        <authorList>
            <consortium name="DOE Joint Genome Institute"/>
            <person name="Ahrendt S."/>
            <person name="Riley R."/>
            <person name="Andreopoulos W."/>
            <person name="Labutti K."/>
            <person name="Pangilinan J."/>
            <person name="Ruiz-Duenas F.J."/>
            <person name="Barrasa J.M."/>
            <person name="Sanchez-Garcia M."/>
            <person name="Camarero S."/>
            <person name="Miyauchi S."/>
            <person name="Serrano A."/>
            <person name="Linde D."/>
            <person name="Babiker R."/>
            <person name="Drula E."/>
            <person name="Ayuso-Fernandez I."/>
            <person name="Pacheco R."/>
            <person name="Padilla G."/>
            <person name="Ferreira P."/>
            <person name="Barriuso J."/>
            <person name="Kellner H."/>
            <person name="Castanera R."/>
            <person name="Alfaro M."/>
            <person name="Ramirez L."/>
            <person name="Pisabarro A.G."/>
            <person name="Kuo A."/>
            <person name="Tritt A."/>
            <person name="Lipzen A."/>
            <person name="He G."/>
            <person name="Yan M."/>
            <person name="Ng V."/>
            <person name="Cullen D."/>
            <person name="Martin F."/>
            <person name="Rosso M.-N."/>
            <person name="Henrissat B."/>
            <person name="Hibbett D."/>
            <person name="Martinez A.T."/>
            <person name="Grigoriev I.V."/>
        </authorList>
    </citation>
    <scope>NUCLEOTIDE SEQUENCE</scope>
    <source>
        <strain evidence="1">CBS 506.95</strain>
    </source>
</reference>
<evidence type="ECO:0000313" key="1">
    <source>
        <dbReference type="EMBL" id="KAF9529858.1"/>
    </source>
</evidence>
<dbReference type="EMBL" id="MU157843">
    <property type="protein sequence ID" value="KAF9529858.1"/>
    <property type="molecule type" value="Genomic_DNA"/>
</dbReference>
<keyword evidence="2" id="KW-1185">Reference proteome</keyword>
<proteinExistence type="predicted"/>
<dbReference type="AlphaFoldDB" id="A0A9P6EJ58"/>
<accession>A0A9P6EJ58</accession>
<gene>
    <name evidence="1" type="ORF">CPB83DRAFT_851708</name>
</gene>
<evidence type="ECO:0000313" key="2">
    <source>
        <dbReference type="Proteomes" id="UP000807306"/>
    </source>
</evidence>
<protein>
    <submittedName>
        <fullName evidence="1">Uncharacterized protein</fullName>
    </submittedName>
</protein>
<comment type="caution">
    <text evidence="1">The sequence shown here is derived from an EMBL/GenBank/DDBJ whole genome shotgun (WGS) entry which is preliminary data.</text>
</comment>
<dbReference type="Proteomes" id="UP000807306">
    <property type="component" value="Unassembled WGS sequence"/>
</dbReference>
<organism evidence="1 2">
    <name type="scientific">Crepidotus variabilis</name>
    <dbReference type="NCBI Taxonomy" id="179855"/>
    <lineage>
        <taxon>Eukaryota</taxon>
        <taxon>Fungi</taxon>
        <taxon>Dikarya</taxon>
        <taxon>Basidiomycota</taxon>
        <taxon>Agaricomycotina</taxon>
        <taxon>Agaricomycetes</taxon>
        <taxon>Agaricomycetidae</taxon>
        <taxon>Agaricales</taxon>
        <taxon>Agaricineae</taxon>
        <taxon>Crepidotaceae</taxon>
        <taxon>Crepidotus</taxon>
    </lineage>
</organism>
<sequence length="54" mass="6296">MPRRFWTQKFFLGDFNTLLPVLDVQTDLPYPVSTAKGSAIRSCLRTSELRNFFN</sequence>